<accession>A0ABD1KS95</accession>
<reference evidence="4 5" key="1">
    <citation type="submission" date="2024-09" db="EMBL/GenBank/DDBJ databases">
        <title>A chromosome-level genome assembly of Gray's grenadier anchovy, Coilia grayii.</title>
        <authorList>
            <person name="Fu Z."/>
        </authorList>
    </citation>
    <scope>NUCLEOTIDE SEQUENCE [LARGE SCALE GENOMIC DNA]</scope>
    <source>
        <strain evidence="4">G4</strain>
        <tissue evidence="4">Muscle</tissue>
    </source>
</reference>
<dbReference type="Pfam" id="PF13359">
    <property type="entry name" value="DDE_Tnp_4"/>
    <property type="match status" value="1"/>
</dbReference>
<evidence type="ECO:0000259" key="3">
    <source>
        <dbReference type="Pfam" id="PF13359"/>
    </source>
</evidence>
<evidence type="ECO:0000313" key="4">
    <source>
        <dbReference type="EMBL" id="KAL2102040.1"/>
    </source>
</evidence>
<dbReference type="InterPro" id="IPR027806">
    <property type="entry name" value="HARBI1_dom"/>
</dbReference>
<comment type="cofactor">
    <cofactor evidence="1">
        <name>a divalent metal cation</name>
        <dbReference type="ChEBI" id="CHEBI:60240"/>
    </cofactor>
</comment>
<organism evidence="4 5">
    <name type="scientific">Coilia grayii</name>
    <name type="common">Gray's grenadier anchovy</name>
    <dbReference type="NCBI Taxonomy" id="363190"/>
    <lineage>
        <taxon>Eukaryota</taxon>
        <taxon>Metazoa</taxon>
        <taxon>Chordata</taxon>
        <taxon>Craniata</taxon>
        <taxon>Vertebrata</taxon>
        <taxon>Euteleostomi</taxon>
        <taxon>Actinopterygii</taxon>
        <taxon>Neopterygii</taxon>
        <taxon>Teleostei</taxon>
        <taxon>Clupei</taxon>
        <taxon>Clupeiformes</taxon>
        <taxon>Clupeoidei</taxon>
        <taxon>Engraulidae</taxon>
        <taxon>Coilinae</taxon>
        <taxon>Coilia</taxon>
    </lineage>
</organism>
<evidence type="ECO:0000256" key="2">
    <source>
        <dbReference type="ARBA" id="ARBA00022723"/>
    </source>
</evidence>
<proteinExistence type="predicted"/>
<evidence type="ECO:0000256" key="1">
    <source>
        <dbReference type="ARBA" id="ARBA00001968"/>
    </source>
</evidence>
<dbReference type="GO" id="GO:0046872">
    <property type="term" value="F:metal ion binding"/>
    <property type="evidence" value="ECO:0007669"/>
    <property type="project" value="UniProtKB-KW"/>
</dbReference>
<comment type="caution">
    <text evidence="4">The sequence shown here is derived from an EMBL/GenBank/DDBJ whole genome shotgun (WGS) entry which is preliminary data.</text>
</comment>
<dbReference type="Proteomes" id="UP001591681">
    <property type="component" value="Unassembled WGS sequence"/>
</dbReference>
<feature type="domain" description="DDE Tnp4" evidence="3">
    <location>
        <begin position="30"/>
        <end position="94"/>
    </location>
</feature>
<dbReference type="EMBL" id="JBHFQA010000003">
    <property type="protein sequence ID" value="KAL2102040.1"/>
    <property type="molecule type" value="Genomic_DNA"/>
</dbReference>
<keyword evidence="5" id="KW-1185">Reference proteome</keyword>
<name>A0ABD1KS95_9TELE</name>
<dbReference type="AlphaFoldDB" id="A0ABD1KS95"/>
<gene>
    <name evidence="4" type="ORF">ACEWY4_003801</name>
</gene>
<keyword evidence="2" id="KW-0479">Metal-binding</keyword>
<sequence>MPVPSEEDWRAIAEGFHQRWNFPNCIGSVHGKHVVLQAPGNSGSLFFNYKGTFSIILLAVVDADYLFRVVDVGGYGRTSDGVSLHNSAFGEGLRDGTLDLPQDAVIPGSEQRGTIPYVFVGDEWRMYRRVMGVSPTTAENTVTKYFASTLDVYSESCGEKPFLLTGVENHVKKKSKDLRARSDVKDEVP</sequence>
<protein>
    <recommendedName>
        <fullName evidence="3">DDE Tnp4 domain-containing protein</fullName>
    </recommendedName>
</protein>
<evidence type="ECO:0000313" key="5">
    <source>
        <dbReference type="Proteomes" id="UP001591681"/>
    </source>
</evidence>